<dbReference type="Pfam" id="PF07992">
    <property type="entry name" value="Pyr_redox_2"/>
    <property type="match status" value="1"/>
</dbReference>
<dbReference type="NCBIfam" id="NF009410">
    <property type="entry name" value="PRK12771.1"/>
    <property type="match status" value="1"/>
</dbReference>
<dbReference type="PANTHER" id="PTHR43100">
    <property type="entry name" value="GLUTAMATE SYNTHASE [NADPH] SMALL CHAIN"/>
    <property type="match status" value="1"/>
</dbReference>
<evidence type="ECO:0000313" key="5">
    <source>
        <dbReference type="EMBL" id="KRT55591.1"/>
    </source>
</evidence>
<dbReference type="RefSeq" id="WP_057955992.1">
    <property type="nucleotide sequence ID" value="NZ_KQ556902.1"/>
</dbReference>
<dbReference type="Pfam" id="PF12838">
    <property type="entry name" value="Fer4_7"/>
    <property type="match status" value="1"/>
</dbReference>
<sequence length="651" mass="71511">MATPSEEMNKDITWRRFEDGDAAYDDWTDKIFMEDTSYKCPTYIQRTPPCQGSCPSGHDIRSWLAIVREEEKPEEGMEWKEYAFRRATSSNPFPSMMGRVCPAPCQDGCNRNEVEDFVGINSVEQYIGDSAIEAGFKFEAGADTGKKVAVIGGGPAGLAAAFQLRSKGHGVTLFEENEELGGMMRYGIPGYRIPRERLDAEIQRIVEMGVEVRNKTRVGRDVAVADLEKEYDAILWALGCQSGRGLPIPGWDDTPNCVSGVAFLKAFNEGRMKVTADKVVCIGGGDTSIDVVSVARRLGHIKHINPTDRPELVVRDGFVVHDAANAAAAQGSEVTLTSLFPKEQMMAAEHEVSDATTEGVTILDGMMPLEVIKGEDGRATALKICACTMDGMRPIPVEGTERVIEADLIVSAIGQGGDLEGLEDFDNGRGLIDADKSYQVPGKPGHFVAGDIIRPHLLTTAIGQARVAVESIDTYMKHEELGKRPKVDVNHFSLMSKLKEAHLELEHFDSTKGDLRGTNSAKYAVHNFEDRSKQEIIPADELFLGHFTPTPRNIRSESVPSSDEVLGHFHERLIALNEEQVQAEAKRCMSCGMCFECDNCVVFCPQDAVFRVKKNESTTGRYVDTDYSKCIGCHVCTDVCPTGYIQMGLGE</sequence>
<dbReference type="Gene3D" id="3.50.50.60">
    <property type="entry name" value="FAD/NAD(P)-binding domain"/>
    <property type="match status" value="2"/>
</dbReference>
<dbReference type="AlphaFoldDB" id="A0A0T5Z2R4"/>
<dbReference type="Gene3D" id="3.30.70.3270">
    <property type="match status" value="1"/>
</dbReference>
<dbReference type="InterPro" id="IPR051394">
    <property type="entry name" value="Glutamate_Synthase"/>
</dbReference>
<dbReference type="InterPro" id="IPR017900">
    <property type="entry name" value="4Fe4S_Fe_S_CS"/>
</dbReference>
<dbReference type="GO" id="GO:0016491">
    <property type="term" value="F:oxidoreductase activity"/>
    <property type="evidence" value="ECO:0007669"/>
    <property type="project" value="InterPro"/>
</dbReference>
<organism evidence="6 7">
    <name type="scientific">endosymbiont of Ridgeia piscesae</name>
    <dbReference type="NCBI Taxonomy" id="54398"/>
    <lineage>
        <taxon>Bacteria</taxon>
        <taxon>Pseudomonadati</taxon>
        <taxon>Pseudomonadota</taxon>
        <taxon>Gammaproteobacteria</taxon>
        <taxon>sulfur-oxidizing symbionts</taxon>
    </lineage>
</organism>
<evidence type="ECO:0000256" key="3">
    <source>
        <dbReference type="ARBA" id="ARBA00023014"/>
    </source>
</evidence>
<evidence type="ECO:0000256" key="2">
    <source>
        <dbReference type="ARBA" id="ARBA00023004"/>
    </source>
</evidence>
<protein>
    <submittedName>
        <fullName evidence="5 6">NADPH-dependent glutamate synthase beta chain</fullName>
    </submittedName>
</protein>
<dbReference type="EMBL" id="LMXI01000575">
    <property type="protein sequence ID" value="KRT57193.1"/>
    <property type="molecule type" value="Genomic_DNA"/>
</dbReference>
<evidence type="ECO:0000259" key="4">
    <source>
        <dbReference type="PROSITE" id="PS51379"/>
    </source>
</evidence>
<dbReference type="EMBL" id="LDXT01000076">
    <property type="protein sequence ID" value="KRT55591.1"/>
    <property type="molecule type" value="Genomic_DNA"/>
</dbReference>
<dbReference type="PROSITE" id="PS51379">
    <property type="entry name" value="4FE4S_FER_2"/>
    <property type="match status" value="1"/>
</dbReference>
<dbReference type="InterPro" id="IPR009051">
    <property type="entry name" value="Helical_ferredxn"/>
</dbReference>
<dbReference type="OrthoDB" id="9803192at2"/>
<dbReference type="PROSITE" id="PS00198">
    <property type="entry name" value="4FE4S_FER_1"/>
    <property type="match status" value="2"/>
</dbReference>
<dbReference type="Pfam" id="PF14691">
    <property type="entry name" value="Fer4_20"/>
    <property type="match status" value="1"/>
</dbReference>
<name>A0A0T5Z2R4_9GAMM</name>
<evidence type="ECO:0000313" key="8">
    <source>
        <dbReference type="Proteomes" id="UP000051634"/>
    </source>
</evidence>
<dbReference type="Proteomes" id="UP000051634">
    <property type="component" value="Unassembled WGS sequence"/>
</dbReference>
<evidence type="ECO:0000256" key="1">
    <source>
        <dbReference type="ARBA" id="ARBA00022723"/>
    </source>
</evidence>
<keyword evidence="1" id="KW-0479">Metal-binding</keyword>
<dbReference type="STRING" id="54398.Ga0074115_12113"/>
<dbReference type="InterPro" id="IPR023753">
    <property type="entry name" value="FAD/NAD-binding_dom"/>
</dbReference>
<keyword evidence="8" id="KW-1185">Reference proteome</keyword>
<dbReference type="InterPro" id="IPR036188">
    <property type="entry name" value="FAD/NAD-bd_sf"/>
</dbReference>
<keyword evidence="3" id="KW-0411">Iron-sulfur</keyword>
<accession>A0A0T5Z2R4</accession>
<evidence type="ECO:0000313" key="7">
    <source>
        <dbReference type="Proteomes" id="UP000051276"/>
    </source>
</evidence>
<dbReference type="Gene3D" id="1.10.1060.10">
    <property type="entry name" value="Alpha-helical ferredoxin"/>
    <property type="match status" value="1"/>
</dbReference>
<dbReference type="InterPro" id="IPR028261">
    <property type="entry name" value="DPD_II"/>
</dbReference>
<dbReference type="InterPro" id="IPR017896">
    <property type="entry name" value="4Fe4S_Fe-S-bd"/>
</dbReference>
<reference evidence="7 8" key="1">
    <citation type="submission" date="2015-11" db="EMBL/GenBank/DDBJ databases">
        <title>The genome of Candidatus Endoriftia persephone in Ridgeia piscesae and population structure of the North Eastern Pacific vestimentiferan symbionts.</title>
        <authorList>
            <person name="Perez M."/>
            <person name="Juniper K.S."/>
        </authorList>
    </citation>
    <scope>NUCLEOTIDE SEQUENCE [LARGE SCALE GENOMIC DNA]</scope>
    <source>
        <strain evidence="6">Ind10</strain>
        <strain evidence="5">Ind11</strain>
    </source>
</reference>
<dbReference type="PATRIC" id="fig|54398.3.peg.2286"/>
<dbReference type="SUPFAM" id="SSF54862">
    <property type="entry name" value="4Fe-4S ferredoxins"/>
    <property type="match status" value="1"/>
</dbReference>
<keyword evidence="2" id="KW-0408">Iron</keyword>
<dbReference type="Proteomes" id="UP000051276">
    <property type="component" value="Unassembled WGS sequence"/>
</dbReference>
<comment type="caution">
    <text evidence="6">The sequence shown here is derived from an EMBL/GenBank/DDBJ whole genome shotgun (WGS) entry which is preliminary data.</text>
</comment>
<dbReference type="GO" id="GO:0046872">
    <property type="term" value="F:metal ion binding"/>
    <property type="evidence" value="ECO:0007669"/>
    <property type="project" value="UniProtKB-KW"/>
</dbReference>
<evidence type="ECO:0000313" key="6">
    <source>
        <dbReference type="EMBL" id="KRT57193.1"/>
    </source>
</evidence>
<feature type="domain" description="4Fe-4S ferredoxin-type" evidence="4">
    <location>
        <begin position="621"/>
        <end position="650"/>
    </location>
</feature>
<dbReference type="SUPFAM" id="SSF51971">
    <property type="entry name" value="Nucleotide-binding domain"/>
    <property type="match status" value="1"/>
</dbReference>
<gene>
    <name evidence="5" type="ORF">Ga0074115_12113</name>
    <name evidence="6" type="ORF">Ga0076813_11194</name>
</gene>
<dbReference type="PRINTS" id="PR00419">
    <property type="entry name" value="ADXRDTASE"/>
</dbReference>
<proteinExistence type="predicted"/>
<dbReference type="GO" id="GO:0051536">
    <property type="term" value="F:iron-sulfur cluster binding"/>
    <property type="evidence" value="ECO:0007669"/>
    <property type="project" value="UniProtKB-KW"/>
</dbReference>
<dbReference type="PANTHER" id="PTHR43100:SF2">
    <property type="entry name" value="BNAA03G19380D PROTEIN"/>
    <property type="match status" value="1"/>
</dbReference>